<gene>
    <name evidence="1" type="ORF">Pla52n_68990</name>
</gene>
<reference evidence="1 2" key="1">
    <citation type="submission" date="2019-02" db="EMBL/GenBank/DDBJ databases">
        <title>Deep-cultivation of Planctomycetes and their phenomic and genomic characterization uncovers novel biology.</title>
        <authorList>
            <person name="Wiegand S."/>
            <person name="Jogler M."/>
            <person name="Boedeker C."/>
            <person name="Pinto D."/>
            <person name="Vollmers J."/>
            <person name="Rivas-Marin E."/>
            <person name="Kohn T."/>
            <person name="Peeters S.H."/>
            <person name="Heuer A."/>
            <person name="Rast P."/>
            <person name="Oberbeckmann S."/>
            <person name="Bunk B."/>
            <person name="Jeske O."/>
            <person name="Meyerdierks A."/>
            <person name="Storesund J.E."/>
            <person name="Kallscheuer N."/>
            <person name="Luecker S."/>
            <person name="Lage O.M."/>
            <person name="Pohl T."/>
            <person name="Merkel B.J."/>
            <person name="Hornburger P."/>
            <person name="Mueller R.-W."/>
            <person name="Bruemmer F."/>
            <person name="Labrenz M."/>
            <person name="Spormann A.M."/>
            <person name="Op Den Camp H."/>
            <person name="Overmann J."/>
            <person name="Amann R."/>
            <person name="Jetten M.S.M."/>
            <person name="Mascher T."/>
            <person name="Medema M.H."/>
            <person name="Devos D.P."/>
            <person name="Kaster A.-K."/>
            <person name="Ovreas L."/>
            <person name="Rohde M."/>
            <person name="Galperin M.Y."/>
            <person name="Jogler C."/>
        </authorList>
    </citation>
    <scope>NUCLEOTIDE SEQUENCE [LARGE SCALE GENOMIC DNA]</scope>
    <source>
        <strain evidence="1 2">Pla52n</strain>
    </source>
</reference>
<organism evidence="1 2">
    <name type="scientific">Stieleria varia</name>
    <dbReference type="NCBI Taxonomy" id="2528005"/>
    <lineage>
        <taxon>Bacteria</taxon>
        <taxon>Pseudomonadati</taxon>
        <taxon>Planctomycetota</taxon>
        <taxon>Planctomycetia</taxon>
        <taxon>Pirellulales</taxon>
        <taxon>Pirellulaceae</taxon>
        <taxon>Stieleria</taxon>
    </lineage>
</organism>
<dbReference type="Proteomes" id="UP000320176">
    <property type="component" value="Unassembled WGS sequence"/>
</dbReference>
<sequence length="534" mass="61242">MIQQRVLVPYGFYRDRFQIPQFSSNELVMEIESLAKAISSEADEKERKILKARISEIRKSTEFKKAQQQLERERELSMEGPLAFVPHATVPGKIEECKVGFSEEFPLGLLVRGDRTGPLKGDLTTLSSDDERIHILEFRNNGDLLAEEYPAEFVFVELIHDEEFNQKLLTKKSPLPFERWIKIFAERSRGPGKRQLRMVQREVIDRVIADFLFVERDQTGEVILAEDGYAAKGKGYFGRKQGVPNRLRWHRELMQASPDQRSVEGFFLNGCIEPLKRALTEMLEWSLYGDGPTSNGGNYPNEEYEQKLLPAIQESSGTPTPYLGELPKEICIACKAELDSYYNNKETKLRSGSHAKYRTQIAEDLEGKVPPGEEWETACEISVVAIDEYLYRRRVTQEISNKEKYRTAMKLSDVDRWLKRLAEVNLTERDHKIVKQLCYDRVLAPVKTLAISCSHDGARQEETDSRTDAWLDIFDRTDLTSLERASLCDVVEGILPGSGVTEADLNELEQLPMSRRNEILNAAMTRIRDSKFDS</sequence>
<keyword evidence="2" id="KW-1185">Reference proteome</keyword>
<protein>
    <submittedName>
        <fullName evidence="1">Uncharacterized protein</fullName>
    </submittedName>
</protein>
<evidence type="ECO:0000313" key="2">
    <source>
        <dbReference type="Proteomes" id="UP000320176"/>
    </source>
</evidence>
<dbReference type="EMBL" id="SJPN01000027">
    <property type="protein sequence ID" value="TWT89166.1"/>
    <property type="molecule type" value="Genomic_DNA"/>
</dbReference>
<dbReference type="AlphaFoldDB" id="A0A5C5ZPR0"/>
<accession>A0A5C5ZPR0</accession>
<name>A0A5C5ZPR0_9BACT</name>
<proteinExistence type="predicted"/>
<comment type="caution">
    <text evidence="1">The sequence shown here is derived from an EMBL/GenBank/DDBJ whole genome shotgun (WGS) entry which is preliminary data.</text>
</comment>
<evidence type="ECO:0000313" key="1">
    <source>
        <dbReference type="EMBL" id="TWT89166.1"/>
    </source>
</evidence>